<evidence type="ECO:0000313" key="3">
    <source>
        <dbReference type="EMBL" id="EGD54079.1"/>
    </source>
</evidence>
<dbReference type="InterPro" id="IPR050563">
    <property type="entry name" value="4-hydroxybenzoyl-CoA_TE"/>
</dbReference>
<dbReference type="PIRSF" id="PIRSF003230">
    <property type="entry name" value="YbgC"/>
    <property type="match status" value="1"/>
</dbReference>
<name>F1YMF4_9ACTN</name>
<dbReference type="SUPFAM" id="SSF54637">
    <property type="entry name" value="Thioesterase/thiol ester dehydrase-isomerase"/>
    <property type="match status" value="1"/>
</dbReference>
<dbReference type="NCBIfam" id="TIGR00051">
    <property type="entry name" value="YbgC/FadM family acyl-CoA thioesterase"/>
    <property type="match status" value="1"/>
</dbReference>
<evidence type="ECO:0000256" key="1">
    <source>
        <dbReference type="ARBA" id="ARBA00005953"/>
    </source>
</evidence>
<dbReference type="STRING" id="644548.SCNU_15194"/>
<keyword evidence="2" id="KW-0378">Hydrolase</keyword>
<evidence type="ECO:0000256" key="2">
    <source>
        <dbReference type="ARBA" id="ARBA00022801"/>
    </source>
</evidence>
<dbReference type="AlphaFoldDB" id="F1YMF4"/>
<sequence>MIVYQHRVRYHETDTQAFMFNARYLEMADVAMTEYFRAIGHPYPDLLDEGLDPSVVKAEITFSRPARFDDLLDVDVTCVSVGRSSFTLRFAMSRDGEPINEVLLVYVNVDTDAEKSRPLPESIGAALRGLAKPASEPSAADSGK</sequence>
<reference evidence="3 4" key="1">
    <citation type="journal article" date="2011" name="J. Bacteriol.">
        <title>Draft Genome Sequence of Gordonia neofelifaecis NRRL B-59395, a Cholesterol-Degrading Actinomycete.</title>
        <authorList>
            <person name="Ge F."/>
            <person name="Li W."/>
            <person name="Chen G."/>
            <person name="Liu Y."/>
            <person name="Zhang G."/>
            <person name="Yong B."/>
            <person name="Wang Q."/>
            <person name="Wang N."/>
            <person name="Huang Z."/>
            <person name="Li W."/>
            <person name="Wang J."/>
            <person name="Wu C."/>
            <person name="Xie Q."/>
            <person name="Liu G."/>
        </authorList>
    </citation>
    <scope>NUCLEOTIDE SEQUENCE [LARGE SCALE GENOMIC DNA]</scope>
    <source>
        <strain evidence="3 4">NRRL B-59395</strain>
    </source>
</reference>
<dbReference type="GO" id="GO:0047617">
    <property type="term" value="F:fatty acyl-CoA hydrolase activity"/>
    <property type="evidence" value="ECO:0007669"/>
    <property type="project" value="TreeGrafter"/>
</dbReference>
<comment type="similarity">
    <text evidence="1">Belongs to the 4-hydroxybenzoyl-CoA thioesterase family.</text>
</comment>
<dbReference type="CDD" id="cd00586">
    <property type="entry name" value="4HBT"/>
    <property type="match status" value="1"/>
</dbReference>
<protein>
    <submittedName>
        <fullName evidence="3">Thioesterase superfamily protein</fullName>
    </submittedName>
</protein>
<organism evidence="3 4">
    <name type="scientific">Gordonia neofelifaecis NRRL B-59395</name>
    <dbReference type="NCBI Taxonomy" id="644548"/>
    <lineage>
        <taxon>Bacteria</taxon>
        <taxon>Bacillati</taxon>
        <taxon>Actinomycetota</taxon>
        <taxon>Actinomycetes</taxon>
        <taxon>Mycobacteriales</taxon>
        <taxon>Gordoniaceae</taxon>
        <taxon>Gordonia</taxon>
    </lineage>
</organism>
<dbReference type="Pfam" id="PF13279">
    <property type="entry name" value="4HBT_2"/>
    <property type="match status" value="1"/>
</dbReference>
<comment type="caution">
    <text evidence="3">The sequence shown here is derived from an EMBL/GenBank/DDBJ whole genome shotgun (WGS) entry which is preliminary data.</text>
</comment>
<proteinExistence type="inferred from homology"/>
<dbReference type="RefSeq" id="WP_009680235.1">
    <property type="nucleotide sequence ID" value="NZ_AEUD01000014.1"/>
</dbReference>
<dbReference type="eggNOG" id="COG0824">
    <property type="taxonomic scope" value="Bacteria"/>
</dbReference>
<keyword evidence="4" id="KW-1185">Reference proteome</keyword>
<dbReference type="EMBL" id="AEUD01000014">
    <property type="protein sequence ID" value="EGD54079.1"/>
    <property type="molecule type" value="Genomic_DNA"/>
</dbReference>
<dbReference type="PANTHER" id="PTHR31793">
    <property type="entry name" value="4-HYDROXYBENZOYL-COA THIOESTERASE FAMILY MEMBER"/>
    <property type="match status" value="1"/>
</dbReference>
<dbReference type="PANTHER" id="PTHR31793:SF27">
    <property type="entry name" value="NOVEL THIOESTERASE SUPERFAMILY DOMAIN AND SAPOSIN A-TYPE DOMAIN CONTAINING PROTEIN (0610012H03RIK)"/>
    <property type="match status" value="1"/>
</dbReference>
<gene>
    <name evidence="3" type="ORF">SCNU_15194</name>
</gene>
<dbReference type="InterPro" id="IPR006684">
    <property type="entry name" value="YbgC/YbaW"/>
</dbReference>
<evidence type="ECO:0000313" key="4">
    <source>
        <dbReference type="Proteomes" id="UP000035065"/>
    </source>
</evidence>
<accession>F1YMF4</accession>
<dbReference type="Gene3D" id="3.10.129.10">
    <property type="entry name" value="Hotdog Thioesterase"/>
    <property type="match status" value="1"/>
</dbReference>
<dbReference type="OrthoDB" id="9799036at2"/>
<dbReference type="InterPro" id="IPR029069">
    <property type="entry name" value="HotDog_dom_sf"/>
</dbReference>
<dbReference type="Proteomes" id="UP000035065">
    <property type="component" value="Unassembled WGS sequence"/>
</dbReference>